<dbReference type="Proteomes" id="UP001174936">
    <property type="component" value="Unassembled WGS sequence"/>
</dbReference>
<feature type="transmembrane region" description="Helical" evidence="1">
    <location>
        <begin position="13"/>
        <end position="33"/>
    </location>
</feature>
<evidence type="ECO:0000313" key="3">
    <source>
        <dbReference type="Proteomes" id="UP001174936"/>
    </source>
</evidence>
<proteinExistence type="predicted"/>
<keyword evidence="3" id="KW-1185">Reference proteome</keyword>
<keyword evidence="1" id="KW-0472">Membrane</keyword>
<gene>
    <name evidence="2" type="ORF">B0T16DRAFT_495573</name>
</gene>
<accession>A0AA40CKE6</accession>
<sequence>MFSTVTDGSRPQASIYGAYFGGQLIGIFTAVVLEGLRRGNKNTALAKSALWGCAMQATGFGFTMPIYAIVHLLTSRTAGPRSPALSEDVRMSDLHMVRALPAAMFFGYVIPAILMAVPIPWNKLHQWLGGLWQGFPVWVVLIQYLIASRHRRR</sequence>
<dbReference type="AlphaFoldDB" id="A0AA40CKE6"/>
<evidence type="ECO:0000313" key="2">
    <source>
        <dbReference type="EMBL" id="KAK0640718.1"/>
    </source>
</evidence>
<feature type="transmembrane region" description="Helical" evidence="1">
    <location>
        <begin position="99"/>
        <end position="121"/>
    </location>
</feature>
<keyword evidence="1" id="KW-0812">Transmembrane</keyword>
<reference evidence="2" key="1">
    <citation type="submission" date="2023-06" db="EMBL/GenBank/DDBJ databases">
        <title>Genome-scale phylogeny and comparative genomics of the fungal order Sordariales.</title>
        <authorList>
            <consortium name="Lawrence Berkeley National Laboratory"/>
            <person name="Hensen N."/>
            <person name="Bonometti L."/>
            <person name="Westerberg I."/>
            <person name="Brannstrom I.O."/>
            <person name="Guillou S."/>
            <person name="Cros-Aarteil S."/>
            <person name="Calhoun S."/>
            <person name="Haridas S."/>
            <person name="Kuo A."/>
            <person name="Mondo S."/>
            <person name="Pangilinan J."/>
            <person name="Riley R."/>
            <person name="Labutti K."/>
            <person name="Andreopoulos B."/>
            <person name="Lipzen A."/>
            <person name="Chen C."/>
            <person name="Yanf M."/>
            <person name="Daum C."/>
            <person name="Ng V."/>
            <person name="Clum A."/>
            <person name="Steindorff A."/>
            <person name="Ohm R."/>
            <person name="Martin F."/>
            <person name="Silar P."/>
            <person name="Natvig D."/>
            <person name="Lalanne C."/>
            <person name="Gautier V."/>
            <person name="Ament-Velasquez S.L."/>
            <person name="Kruys A."/>
            <person name="Hutchinson M.I."/>
            <person name="Powell A.J."/>
            <person name="Barry K."/>
            <person name="Miller A.N."/>
            <person name="Grigoriev I.V."/>
            <person name="Debuchy R."/>
            <person name="Gladieux P."/>
            <person name="Thoren M.H."/>
            <person name="Johannesson H."/>
        </authorList>
    </citation>
    <scope>NUCLEOTIDE SEQUENCE</scope>
    <source>
        <strain evidence="2">SMH2532-1</strain>
    </source>
</reference>
<organism evidence="2 3">
    <name type="scientific">Cercophora newfieldiana</name>
    <dbReference type="NCBI Taxonomy" id="92897"/>
    <lineage>
        <taxon>Eukaryota</taxon>
        <taxon>Fungi</taxon>
        <taxon>Dikarya</taxon>
        <taxon>Ascomycota</taxon>
        <taxon>Pezizomycotina</taxon>
        <taxon>Sordariomycetes</taxon>
        <taxon>Sordariomycetidae</taxon>
        <taxon>Sordariales</taxon>
        <taxon>Lasiosphaeriaceae</taxon>
        <taxon>Cercophora</taxon>
    </lineage>
</organism>
<feature type="transmembrane region" description="Helical" evidence="1">
    <location>
        <begin position="127"/>
        <end position="147"/>
    </location>
</feature>
<evidence type="ECO:0000256" key="1">
    <source>
        <dbReference type="SAM" id="Phobius"/>
    </source>
</evidence>
<comment type="caution">
    <text evidence="2">The sequence shown here is derived from an EMBL/GenBank/DDBJ whole genome shotgun (WGS) entry which is preliminary data.</text>
</comment>
<protein>
    <submittedName>
        <fullName evidence="2">Uncharacterized protein</fullName>
    </submittedName>
</protein>
<name>A0AA40CKE6_9PEZI</name>
<keyword evidence="1" id="KW-1133">Transmembrane helix</keyword>
<dbReference type="EMBL" id="JAULSV010000006">
    <property type="protein sequence ID" value="KAK0640718.1"/>
    <property type="molecule type" value="Genomic_DNA"/>
</dbReference>